<dbReference type="AlphaFoldDB" id="A0A2S2C5I1"/>
<proteinExistence type="predicted"/>
<dbReference type="EMBL" id="CP021355">
    <property type="protein sequence ID" value="AWK76073.1"/>
    <property type="molecule type" value="Genomic_DNA"/>
</dbReference>
<reference evidence="1 2" key="1">
    <citation type="submission" date="2017-05" db="EMBL/GenBank/DDBJ databases">
        <title>Isolation of Rhodococcus sp. S2-17 biodegrading of BP-3.</title>
        <authorList>
            <person name="Lee Y."/>
            <person name="Kim K.H."/>
            <person name="Chun B.H."/>
            <person name="Jung H.S."/>
            <person name="Jeon C.O."/>
        </authorList>
    </citation>
    <scope>NUCLEOTIDE SEQUENCE [LARGE SCALE GENOMIC DNA]</scope>
    <source>
        <strain evidence="1 2">S2-17</strain>
        <plasmid evidence="2">prb98</plasmid>
    </source>
</reference>
<organism evidence="1 2">
    <name type="scientific">Rhodococcus oxybenzonivorans</name>
    <dbReference type="NCBI Taxonomy" id="1990687"/>
    <lineage>
        <taxon>Bacteria</taxon>
        <taxon>Bacillati</taxon>
        <taxon>Actinomycetota</taxon>
        <taxon>Actinomycetes</taxon>
        <taxon>Mycobacteriales</taxon>
        <taxon>Nocardiaceae</taxon>
        <taxon>Rhodococcus</taxon>
    </lineage>
</organism>
<protein>
    <submittedName>
        <fullName evidence="1">Uncharacterized protein</fullName>
    </submittedName>
</protein>
<accession>A0A2S2C5I1</accession>
<gene>
    <name evidence="1" type="ORF">CBI38_31470</name>
</gene>
<dbReference type="Proteomes" id="UP000245711">
    <property type="component" value="Plasmid pRB98"/>
</dbReference>
<evidence type="ECO:0000313" key="1">
    <source>
        <dbReference type="EMBL" id="AWK76073.1"/>
    </source>
</evidence>
<keyword evidence="1" id="KW-0614">Plasmid</keyword>
<keyword evidence="2" id="KW-1185">Reference proteome</keyword>
<name>A0A2S2C5I1_9NOCA</name>
<dbReference type="KEGG" id="roz:CBI38_31470"/>
<geneLocation type="plasmid" evidence="2">
    <name>prb98</name>
</geneLocation>
<sequence>MDLRPEGGDLLPYGDDLLAATIEITDRHFRVPSLVEKGRNTMTADRPIVVGTDGSPSSLQAVSWLAGSLQGSTSQNLLHHALGPGHDLPHAG</sequence>
<evidence type="ECO:0000313" key="2">
    <source>
        <dbReference type="Proteomes" id="UP000245711"/>
    </source>
</evidence>